<gene>
    <name evidence="2" type="ORF">CSSPJE1EN1_LOCUS2152</name>
</gene>
<sequence length="217" mass="24376">MCLVCLCICDWTLSVPFQGLIQQRSGTTADEPTPQAKGLEFSENALQCRFFIGNKRCRRPNSAIYRHRSSDGRMQRPRQSHAHADLLLLLPLLSCKHRKAAFSGMAVTQPQPPLTTARLWNVLLGEAYWTWTFRASEYGLESSGDDYSGGAEFAEGPRETRKMGVGRVQRRQPRKQRWKLQVVTGDGILPPPTWCGGGAPPGPRNLDLFIRLPATRR</sequence>
<evidence type="ECO:0000313" key="2">
    <source>
        <dbReference type="EMBL" id="CAK9256674.1"/>
    </source>
</evidence>
<feature type="region of interest" description="Disordered" evidence="1">
    <location>
        <begin position="149"/>
        <end position="176"/>
    </location>
</feature>
<name>A0ABP0VQB9_9BRYO</name>
<dbReference type="Proteomes" id="UP001497444">
    <property type="component" value="Chromosome 10"/>
</dbReference>
<organism evidence="2 3">
    <name type="scientific">Sphagnum jensenii</name>
    <dbReference type="NCBI Taxonomy" id="128206"/>
    <lineage>
        <taxon>Eukaryota</taxon>
        <taxon>Viridiplantae</taxon>
        <taxon>Streptophyta</taxon>
        <taxon>Embryophyta</taxon>
        <taxon>Bryophyta</taxon>
        <taxon>Sphagnophytina</taxon>
        <taxon>Sphagnopsida</taxon>
        <taxon>Sphagnales</taxon>
        <taxon>Sphagnaceae</taxon>
        <taxon>Sphagnum</taxon>
    </lineage>
</organism>
<evidence type="ECO:0000313" key="3">
    <source>
        <dbReference type="Proteomes" id="UP001497444"/>
    </source>
</evidence>
<keyword evidence="3" id="KW-1185">Reference proteome</keyword>
<dbReference type="EMBL" id="OZ020105">
    <property type="protein sequence ID" value="CAK9256674.1"/>
    <property type="molecule type" value="Genomic_DNA"/>
</dbReference>
<reference evidence="2" key="1">
    <citation type="submission" date="2024-02" db="EMBL/GenBank/DDBJ databases">
        <authorList>
            <consortium name="ELIXIR-Norway"/>
            <consortium name="Elixir Norway"/>
        </authorList>
    </citation>
    <scope>NUCLEOTIDE SEQUENCE</scope>
</reference>
<evidence type="ECO:0000256" key="1">
    <source>
        <dbReference type="SAM" id="MobiDB-lite"/>
    </source>
</evidence>
<proteinExistence type="predicted"/>
<accession>A0ABP0VQB9</accession>
<protein>
    <submittedName>
        <fullName evidence="2">Uncharacterized protein</fullName>
    </submittedName>
</protein>